<keyword evidence="1" id="KW-0732">Signal</keyword>
<dbReference type="AlphaFoldDB" id="A0A4Y1X4L7"/>
<dbReference type="InterPro" id="IPR000801">
    <property type="entry name" value="Esterase-like"/>
</dbReference>
<dbReference type="InterPro" id="IPR050583">
    <property type="entry name" value="Mycobacterial_A85_antigen"/>
</dbReference>
<keyword evidence="3" id="KW-1185">Reference proteome</keyword>
<dbReference type="SUPFAM" id="SSF53474">
    <property type="entry name" value="alpha/beta-Hydrolases"/>
    <property type="match status" value="1"/>
</dbReference>
<dbReference type="Pfam" id="PF00756">
    <property type="entry name" value="Esterase"/>
    <property type="match status" value="1"/>
</dbReference>
<feature type="chain" id="PRO_5021429853" evidence="1">
    <location>
        <begin position="20"/>
        <end position="269"/>
    </location>
</feature>
<dbReference type="Proteomes" id="UP000319374">
    <property type="component" value="Chromosome"/>
</dbReference>
<dbReference type="InterPro" id="IPR029058">
    <property type="entry name" value="AB_hydrolase_fold"/>
</dbReference>
<accession>A0A4Y1X4L7</accession>
<evidence type="ECO:0000256" key="1">
    <source>
        <dbReference type="SAM" id="SignalP"/>
    </source>
</evidence>
<organism evidence="2 3">
    <name type="scientific">Alistipes dispar</name>
    <dbReference type="NCBI Taxonomy" id="2585119"/>
    <lineage>
        <taxon>Bacteria</taxon>
        <taxon>Pseudomonadati</taxon>
        <taxon>Bacteroidota</taxon>
        <taxon>Bacteroidia</taxon>
        <taxon>Bacteroidales</taxon>
        <taxon>Rikenellaceae</taxon>
        <taxon>Alistipes</taxon>
    </lineage>
</organism>
<protein>
    <submittedName>
        <fullName evidence="2">Esterase</fullName>
    </submittedName>
</protein>
<dbReference type="KEGG" id="ada:A5CPEGH6_23720"/>
<feature type="signal peptide" evidence="1">
    <location>
        <begin position="1"/>
        <end position="19"/>
    </location>
</feature>
<proteinExistence type="predicted"/>
<dbReference type="PANTHER" id="PTHR48098">
    <property type="entry name" value="ENTEROCHELIN ESTERASE-RELATED"/>
    <property type="match status" value="1"/>
</dbReference>
<dbReference type="EMBL" id="AP019736">
    <property type="protein sequence ID" value="BBL07734.1"/>
    <property type="molecule type" value="Genomic_DNA"/>
</dbReference>
<dbReference type="GO" id="GO:0016747">
    <property type="term" value="F:acyltransferase activity, transferring groups other than amino-acyl groups"/>
    <property type="evidence" value="ECO:0007669"/>
    <property type="project" value="TreeGrafter"/>
</dbReference>
<name>A0A4Y1X4L7_9BACT</name>
<dbReference type="OrthoDB" id="9803578at2"/>
<evidence type="ECO:0000313" key="2">
    <source>
        <dbReference type="EMBL" id="BBL07734.1"/>
    </source>
</evidence>
<gene>
    <name evidence="2" type="ORF">A5CPEGH6_23720</name>
</gene>
<sequence length="269" mass="30066">MKRYLFTLLCLCASAAVSAAGIDTLKVFSPKMQREIPTVVVTPDEAAVRRLPVVYLLHGYSGDELAWQRITDLRPLAEQFGVIFVCPDGENSWYWDSPINPSSQFETFVSQELPDWVDAHYPTLPSREGRAVAGLSMGGHGALWTAVRHKDRFGAVGSVSGGVDIRPFPDSWEMKAQLGEERENQARWDAHTVINAVDSLRDGELAIFVDCGYDDFFYGVNVALHEKLLRQGVGHDFLTRPGAHTGEYWGSSLPHQLLFFRSYFDRAGK</sequence>
<dbReference type="GeneID" id="98674356"/>
<dbReference type="PANTHER" id="PTHR48098:SF1">
    <property type="entry name" value="DIACYLGLYCEROL ACYLTRANSFERASE_MYCOLYLTRANSFERASE AG85A"/>
    <property type="match status" value="1"/>
</dbReference>
<dbReference type="RefSeq" id="WP_141429869.1">
    <property type="nucleotide sequence ID" value="NZ_AP019736.1"/>
</dbReference>
<reference evidence="3" key="1">
    <citation type="submission" date="2019-06" db="EMBL/GenBank/DDBJ databases">
        <title>Alistipes onderdonkii subsp. vulgaris subsp. nov., Alistipes dispar sp. nov. and Alistipes communis sp. nov., isolated from human faeces, and creation of Alistipes onderdonkii subsp. onderdonkii subsp. nov.</title>
        <authorList>
            <person name="Sakamoto M."/>
            <person name="Ikeyama N."/>
            <person name="Ogata Y."/>
            <person name="Suda W."/>
            <person name="Iino T."/>
            <person name="Hattori M."/>
            <person name="Ohkuma M."/>
        </authorList>
    </citation>
    <scope>NUCLEOTIDE SEQUENCE [LARGE SCALE GENOMIC DNA]</scope>
    <source>
        <strain evidence="3">5CPEGH6</strain>
    </source>
</reference>
<evidence type="ECO:0000313" key="3">
    <source>
        <dbReference type="Proteomes" id="UP000319374"/>
    </source>
</evidence>
<dbReference type="Gene3D" id="3.40.50.1820">
    <property type="entry name" value="alpha/beta hydrolase"/>
    <property type="match status" value="1"/>
</dbReference>